<dbReference type="AlphaFoldDB" id="A0A1G2DE40"/>
<name>A0A1G2DE40_9BACT</name>
<evidence type="ECO:0000313" key="5">
    <source>
        <dbReference type="Proteomes" id="UP000178636"/>
    </source>
</evidence>
<reference evidence="4 5" key="1">
    <citation type="journal article" date="2016" name="Nat. Commun.">
        <title>Thousands of microbial genomes shed light on interconnected biogeochemical processes in an aquifer system.</title>
        <authorList>
            <person name="Anantharaman K."/>
            <person name="Brown C.T."/>
            <person name="Hug L.A."/>
            <person name="Sharon I."/>
            <person name="Castelle C.J."/>
            <person name="Probst A.J."/>
            <person name="Thomas B.C."/>
            <person name="Singh A."/>
            <person name="Wilkins M.J."/>
            <person name="Karaoz U."/>
            <person name="Brodie E.L."/>
            <person name="Williams K.H."/>
            <person name="Hubbard S.S."/>
            <person name="Banfield J.F."/>
        </authorList>
    </citation>
    <scope>NUCLEOTIDE SEQUENCE [LARGE SCALE GENOMIC DNA]</scope>
</reference>
<accession>A0A1G2DE40</accession>
<dbReference type="SUPFAM" id="SSF53955">
    <property type="entry name" value="Lysozyme-like"/>
    <property type="match status" value="1"/>
</dbReference>
<dbReference type="Pfam" id="PF01464">
    <property type="entry name" value="SLT"/>
    <property type="match status" value="1"/>
</dbReference>
<dbReference type="GO" id="GO:0008933">
    <property type="term" value="F:peptidoglycan lytic transglycosylase activity"/>
    <property type="evidence" value="ECO:0007669"/>
    <property type="project" value="InterPro"/>
</dbReference>
<dbReference type="EMBL" id="MHLO01000038">
    <property type="protein sequence ID" value="OGZ11120.1"/>
    <property type="molecule type" value="Genomic_DNA"/>
</dbReference>
<dbReference type="InterPro" id="IPR023346">
    <property type="entry name" value="Lysozyme-like_dom_sf"/>
</dbReference>
<feature type="signal peptide" evidence="2">
    <location>
        <begin position="1"/>
        <end position="38"/>
    </location>
</feature>
<dbReference type="PANTHER" id="PTHR37423">
    <property type="entry name" value="SOLUBLE LYTIC MUREIN TRANSGLYCOSYLASE-RELATED"/>
    <property type="match status" value="1"/>
</dbReference>
<sequence>MKNTQLMADGEAKRNDPSPLFVALFVFASCFLPAHASAATAYLKENAPRLIEKTERAYGGLIDTAALTYETDPHLILAVIVVESEGNPRALSRSGAVGLMQLMPGTAKALGVTNSKEPLQNILAGTRYLKELEEGYAFINSSDEALVAYNMGPTRAKRWLRRYDPEDYPYVANVLYVYGVIKERELAKETEMFRTVRLAGEFAEAVLAAPKPIMVKPRSLSMAEFPMNIPSARRNLVQTKD</sequence>
<comment type="similarity">
    <text evidence="1">Belongs to the transglycosylase Slt family.</text>
</comment>
<protein>
    <recommendedName>
        <fullName evidence="3">Transglycosylase SLT domain-containing protein</fullName>
    </recommendedName>
</protein>
<dbReference type="STRING" id="1798664.A3C93_04965"/>
<comment type="caution">
    <text evidence="4">The sequence shown here is derived from an EMBL/GenBank/DDBJ whole genome shotgun (WGS) entry which is preliminary data.</text>
</comment>
<gene>
    <name evidence="4" type="ORF">A3C93_04965</name>
</gene>
<feature type="chain" id="PRO_5009582564" description="Transglycosylase SLT domain-containing protein" evidence="2">
    <location>
        <begin position="39"/>
        <end position="241"/>
    </location>
</feature>
<evidence type="ECO:0000259" key="3">
    <source>
        <dbReference type="Pfam" id="PF01464"/>
    </source>
</evidence>
<keyword evidence="2" id="KW-0732">Signal</keyword>
<evidence type="ECO:0000256" key="1">
    <source>
        <dbReference type="ARBA" id="ARBA00007734"/>
    </source>
</evidence>
<organism evidence="4 5">
    <name type="scientific">Candidatus Lloydbacteria bacterium RIFCSPHIGHO2_02_FULL_54_17</name>
    <dbReference type="NCBI Taxonomy" id="1798664"/>
    <lineage>
        <taxon>Bacteria</taxon>
        <taxon>Candidatus Lloydiibacteriota</taxon>
    </lineage>
</organism>
<dbReference type="InterPro" id="IPR000189">
    <property type="entry name" value="Transglyc_AS"/>
</dbReference>
<dbReference type="InterPro" id="IPR008258">
    <property type="entry name" value="Transglycosylase_SLT_dom_1"/>
</dbReference>
<dbReference type="PANTHER" id="PTHR37423:SF2">
    <property type="entry name" value="MEMBRANE-BOUND LYTIC MUREIN TRANSGLYCOSYLASE C"/>
    <property type="match status" value="1"/>
</dbReference>
<feature type="domain" description="Transglycosylase SLT" evidence="3">
    <location>
        <begin position="61"/>
        <end position="163"/>
    </location>
</feature>
<dbReference type="Proteomes" id="UP000178636">
    <property type="component" value="Unassembled WGS sequence"/>
</dbReference>
<evidence type="ECO:0000313" key="4">
    <source>
        <dbReference type="EMBL" id="OGZ11120.1"/>
    </source>
</evidence>
<dbReference type="GO" id="GO:0016020">
    <property type="term" value="C:membrane"/>
    <property type="evidence" value="ECO:0007669"/>
    <property type="project" value="InterPro"/>
</dbReference>
<dbReference type="Gene3D" id="1.10.530.10">
    <property type="match status" value="1"/>
</dbReference>
<evidence type="ECO:0000256" key="2">
    <source>
        <dbReference type="SAM" id="SignalP"/>
    </source>
</evidence>
<dbReference type="PROSITE" id="PS00922">
    <property type="entry name" value="TRANSGLYCOSYLASE"/>
    <property type="match status" value="1"/>
</dbReference>
<dbReference type="PROSITE" id="PS51257">
    <property type="entry name" value="PROKAR_LIPOPROTEIN"/>
    <property type="match status" value="1"/>
</dbReference>
<proteinExistence type="inferred from homology"/>
<dbReference type="GO" id="GO:0000270">
    <property type="term" value="P:peptidoglycan metabolic process"/>
    <property type="evidence" value="ECO:0007669"/>
    <property type="project" value="InterPro"/>
</dbReference>
<dbReference type="CDD" id="cd16896">
    <property type="entry name" value="LT_Slt70-like"/>
    <property type="match status" value="1"/>
</dbReference>